<reference evidence="1" key="1">
    <citation type="submission" date="2020-05" db="UniProtKB">
        <authorList>
            <consortium name="EnsemblMetazoa"/>
        </authorList>
    </citation>
    <scope>IDENTIFICATION</scope>
    <source>
        <strain evidence="1">TTRI</strain>
    </source>
</reference>
<keyword evidence="2" id="KW-1185">Reference proteome</keyword>
<evidence type="ECO:0000313" key="1">
    <source>
        <dbReference type="EnsemblMetazoa" id="GAUT026166-PA"/>
    </source>
</evidence>
<proteinExistence type="predicted"/>
<dbReference type="VEuPathDB" id="VectorBase:GAUT026166"/>
<protein>
    <submittedName>
        <fullName evidence="1">Uncharacterized protein</fullName>
    </submittedName>
</protein>
<dbReference type="Proteomes" id="UP000078200">
    <property type="component" value="Unassembled WGS sequence"/>
</dbReference>
<evidence type="ECO:0000313" key="2">
    <source>
        <dbReference type="Proteomes" id="UP000078200"/>
    </source>
</evidence>
<dbReference type="EnsemblMetazoa" id="GAUT026166-RA">
    <property type="protein sequence ID" value="GAUT026166-PA"/>
    <property type="gene ID" value="GAUT026166"/>
</dbReference>
<sequence length="109" mass="11376">MRCVVFVISIPSLVIRRPTPHLGSGAVVQYNSKGISPLLTVQVAETISFILIISEPKSKDISGVGLPPATHLKNTLGPGSIVSSGNVWRITGGSKRPPNFNSALASADS</sequence>
<name>A0A1A9V528_GLOAU</name>
<accession>A0A1A9V528</accession>
<organism evidence="1 2">
    <name type="scientific">Glossina austeni</name>
    <name type="common">Savannah tsetse fly</name>
    <dbReference type="NCBI Taxonomy" id="7395"/>
    <lineage>
        <taxon>Eukaryota</taxon>
        <taxon>Metazoa</taxon>
        <taxon>Ecdysozoa</taxon>
        <taxon>Arthropoda</taxon>
        <taxon>Hexapoda</taxon>
        <taxon>Insecta</taxon>
        <taxon>Pterygota</taxon>
        <taxon>Neoptera</taxon>
        <taxon>Endopterygota</taxon>
        <taxon>Diptera</taxon>
        <taxon>Brachycera</taxon>
        <taxon>Muscomorpha</taxon>
        <taxon>Hippoboscoidea</taxon>
        <taxon>Glossinidae</taxon>
        <taxon>Glossina</taxon>
    </lineage>
</organism>
<dbReference type="AlphaFoldDB" id="A0A1A9V528"/>